<evidence type="ECO:0000313" key="1">
    <source>
        <dbReference type="EMBL" id="KAK3575958.1"/>
    </source>
</evidence>
<dbReference type="AlphaFoldDB" id="A0AAE0RM74"/>
<evidence type="ECO:0000313" key="2">
    <source>
        <dbReference type="Proteomes" id="UP001195483"/>
    </source>
</evidence>
<name>A0AAE0RM74_9BIVA</name>
<dbReference type="Proteomes" id="UP001195483">
    <property type="component" value="Unassembled WGS sequence"/>
</dbReference>
<organism evidence="1 2">
    <name type="scientific">Potamilus streckersoni</name>
    <dbReference type="NCBI Taxonomy" id="2493646"/>
    <lineage>
        <taxon>Eukaryota</taxon>
        <taxon>Metazoa</taxon>
        <taxon>Spiralia</taxon>
        <taxon>Lophotrochozoa</taxon>
        <taxon>Mollusca</taxon>
        <taxon>Bivalvia</taxon>
        <taxon>Autobranchia</taxon>
        <taxon>Heteroconchia</taxon>
        <taxon>Palaeoheterodonta</taxon>
        <taxon>Unionida</taxon>
        <taxon>Unionoidea</taxon>
        <taxon>Unionidae</taxon>
        <taxon>Ambleminae</taxon>
        <taxon>Lampsilini</taxon>
        <taxon>Potamilus</taxon>
    </lineage>
</organism>
<reference evidence="1" key="2">
    <citation type="journal article" date="2021" name="Genome Biol. Evol.">
        <title>Developing a high-quality reference genome for a parasitic bivalve with doubly uniparental inheritance (Bivalvia: Unionida).</title>
        <authorList>
            <person name="Smith C.H."/>
        </authorList>
    </citation>
    <scope>NUCLEOTIDE SEQUENCE</scope>
    <source>
        <strain evidence="1">CHS0354</strain>
        <tissue evidence="1">Mantle</tissue>
    </source>
</reference>
<dbReference type="EMBL" id="JAEAOA010001194">
    <property type="protein sequence ID" value="KAK3575958.1"/>
    <property type="molecule type" value="Genomic_DNA"/>
</dbReference>
<proteinExistence type="predicted"/>
<gene>
    <name evidence="1" type="ORF">CHS0354_019276</name>
</gene>
<sequence>MQTYPKVSDRRYLLEILRFVLLKNYIVLFRRPKQGAYQLSKPYSLNLQLASQPVVPNGIMHFGISRTDNTYLMPNCTSNFPGLHCGRLTVGNEDFRSGDRFRFSQPEIPSRFPMTFPSKITPTKTPLCILMIVA</sequence>
<reference evidence="1" key="1">
    <citation type="journal article" date="2021" name="Genome Biol. Evol.">
        <title>A High-Quality Reference Genome for a Parasitic Bivalve with Doubly Uniparental Inheritance (Bivalvia: Unionida).</title>
        <authorList>
            <person name="Smith C.H."/>
        </authorList>
    </citation>
    <scope>NUCLEOTIDE SEQUENCE</scope>
    <source>
        <strain evidence="1">CHS0354</strain>
    </source>
</reference>
<reference evidence="1" key="3">
    <citation type="submission" date="2023-05" db="EMBL/GenBank/DDBJ databases">
        <authorList>
            <person name="Smith C.H."/>
        </authorList>
    </citation>
    <scope>NUCLEOTIDE SEQUENCE</scope>
    <source>
        <strain evidence="1">CHS0354</strain>
        <tissue evidence="1">Mantle</tissue>
    </source>
</reference>
<keyword evidence="2" id="KW-1185">Reference proteome</keyword>
<accession>A0AAE0RM74</accession>
<protein>
    <submittedName>
        <fullName evidence="1">Uncharacterized protein</fullName>
    </submittedName>
</protein>
<comment type="caution">
    <text evidence="1">The sequence shown here is derived from an EMBL/GenBank/DDBJ whole genome shotgun (WGS) entry which is preliminary data.</text>
</comment>